<keyword evidence="1" id="KW-0472">Membrane</keyword>
<dbReference type="AlphaFoldDB" id="A0A2Z6NZX1"/>
<protein>
    <submittedName>
        <fullName evidence="2">Uncharacterized protein</fullName>
    </submittedName>
</protein>
<keyword evidence="3" id="KW-1185">Reference proteome</keyword>
<gene>
    <name evidence="2" type="ORF">TSUD_140760</name>
</gene>
<proteinExistence type="predicted"/>
<reference evidence="3" key="1">
    <citation type="journal article" date="2017" name="Front. Plant Sci.">
        <title>Climate Clever Clovers: New Paradigm to Reduce the Environmental Footprint of Ruminants by Breeding Low Methanogenic Forages Utilizing Haplotype Variation.</title>
        <authorList>
            <person name="Kaur P."/>
            <person name="Appels R."/>
            <person name="Bayer P.E."/>
            <person name="Keeble-Gagnere G."/>
            <person name="Wang J."/>
            <person name="Hirakawa H."/>
            <person name="Shirasawa K."/>
            <person name="Vercoe P."/>
            <person name="Stefanova K."/>
            <person name="Durmic Z."/>
            <person name="Nichols P."/>
            <person name="Revell C."/>
            <person name="Isobe S.N."/>
            <person name="Edwards D."/>
            <person name="Erskine W."/>
        </authorList>
    </citation>
    <scope>NUCLEOTIDE SEQUENCE [LARGE SCALE GENOMIC DNA]</scope>
    <source>
        <strain evidence="3">cv. Daliak</strain>
    </source>
</reference>
<dbReference type="EMBL" id="DF973869">
    <property type="protein sequence ID" value="GAU41545.1"/>
    <property type="molecule type" value="Genomic_DNA"/>
</dbReference>
<keyword evidence="1" id="KW-1133">Transmembrane helix</keyword>
<name>A0A2Z6NZX1_TRISU</name>
<sequence>MYKEVAKKEHNLFLLIQPQLMSKEVMLKKLNPILVIWKMLHMSLQILIPFLQILKQKKHKLKKCLVI</sequence>
<keyword evidence="1" id="KW-0812">Transmembrane</keyword>
<evidence type="ECO:0000256" key="1">
    <source>
        <dbReference type="SAM" id="Phobius"/>
    </source>
</evidence>
<organism evidence="2 3">
    <name type="scientific">Trifolium subterraneum</name>
    <name type="common">Subterranean clover</name>
    <dbReference type="NCBI Taxonomy" id="3900"/>
    <lineage>
        <taxon>Eukaryota</taxon>
        <taxon>Viridiplantae</taxon>
        <taxon>Streptophyta</taxon>
        <taxon>Embryophyta</taxon>
        <taxon>Tracheophyta</taxon>
        <taxon>Spermatophyta</taxon>
        <taxon>Magnoliopsida</taxon>
        <taxon>eudicotyledons</taxon>
        <taxon>Gunneridae</taxon>
        <taxon>Pentapetalae</taxon>
        <taxon>rosids</taxon>
        <taxon>fabids</taxon>
        <taxon>Fabales</taxon>
        <taxon>Fabaceae</taxon>
        <taxon>Papilionoideae</taxon>
        <taxon>50 kb inversion clade</taxon>
        <taxon>NPAAA clade</taxon>
        <taxon>Hologalegina</taxon>
        <taxon>IRL clade</taxon>
        <taxon>Trifolieae</taxon>
        <taxon>Trifolium</taxon>
    </lineage>
</organism>
<feature type="transmembrane region" description="Helical" evidence="1">
    <location>
        <begin position="35"/>
        <end position="54"/>
    </location>
</feature>
<evidence type="ECO:0000313" key="2">
    <source>
        <dbReference type="EMBL" id="GAU41545.1"/>
    </source>
</evidence>
<evidence type="ECO:0000313" key="3">
    <source>
        <dbReference type="Proteomes" id="UP000242715"/>
    </source>
</evidence>
<dbReference type="Proteomes" id="UP000242715">
    <property type="component" value="Unassembled WGS sequence"/>
</dbReference>
<accession>A0A2Z6NZX1</accession>